<name>A0BE52_PARTE</name>
<evidence type="ECO:0000259" key="2">
    <source>
        <dbReference type="PROSITE" id="PS50836"/>
    </source>
</evidence>
<dbReference type="Gene3D" id="2.60.40.1210">
    <property type="entry name" value="Cellobiose dehydrogenase, cytochrome domain"/>
    <property type="match status" value="1"/>
</dbReference>
<dbReference type="OrthoDB" id="310734at2759"/>
<dbReference type="PANTHER" id="PTHR10157">
    <property type="entry name" value="DOPAMINE BETA HYDROXYLASE RELATED"/>
    <property type="match status" value="1"/>
</dbReference>
<dbReference type="OMA" id="TIEMCVC"/>
<dbReference type="GO" id="GO:0004500">
    <property type="term" value="F:dopamine beta-monooxygenase activity"/>
    <property type="evidence" value="ECO:0007669"/>
    <property type="project" value="InterPro"/>
</dbReference>
<dbReference type="SMART" id="SM00664">
    <property type="entry name" value="DoH"/>
    <property type="match status" value="1"/>
</dbReference>
<sequence>MAQITNKILTLSLILVYASAQIQLNTSTENSVEKYLITSTEQLVVIGFEGQQEVRDYIFCRLKECVCEDMISIGQRSHPKLNQIQSTVNVECFDENKIQFERKENGYQPYVWNNKPQEVESRPYQSQKRITQANTVAYTDSDMTSSITVGSQLELKWKFNTDDTIEMCVCLNKKAWVGIGFGSGMNGVDMFAINIIDGAAELLDLYSTREDTPPTDATQDISLISSSITDSAVKARIKRKLNTGDSKDAVLAKGSTYTWSYASSSSLVMEDHKNNVGEFKITLSESGSQQVSQGYLLQLVFGLIALNLII</sequence>
<feature type="chain" id="PRO_5002622797" description="DOMON domain-containing protein" evidence="1">
    <location>
        <begin position="21"/>
        <end position="310"/>
    </location>
</feature>
<evidence type="ECO:0000313" key="4">
    <source>
        <dbReference type="Proteomes" id="UP000000600"/>
    </source>
</evidence>
<feature type="domain" description="DOMON" evidence="2">
    <location>
        <begin position="151"/>
        <end position="264"/>
    </location>
</feature>
<dbReference type="HOGENOM" id="CLU_928920_0_0_1"/>
<accession>A0BE52</accession>
<protein>
    <recommendedName>
        <fullName evidence="2">DOMON domain-containing protein</fullName>
    </recommendedName>
</protein>
<reference evidence="3 4" key="1">
    <citation type="journal article" date="2006" name="Nature">
        <title>Global trends of whole-genome duplications revealed by the ciliate Paramecium tetraurelia.</title>
        <authorList>
            <consortium name="Genoscope"/>
            <person name="Aury J.-M."/>
            <person name="Jaillon O."/>
            <person name="Duret L."/>
            <person name="Noel B."/>
            <person name="Jubin C."/>
            <person name="Porcel B.M."/>
            <person name="Segurens B."/>
            <person name="Daubin V."/>
            <person name="Anthouard V."/>
            <person name="Aiach N."/>
            <person name="Arnaiz O."/>
            <person name="Billaut A."/>
            <person name="Beisson J."/>
            <person name="Blanc I."/>
            <person name="Bouhouche K."/>
            <person name="Camara F."/>
            <person name="Duharcourt S."/>
            <person name="Guigo R."/>
            <person name="Gogendeau D."/>
            <person name="Katinka M."/>
            <person name="Keller A.-M."/>
            <person name="Kissmehl R."/>
            <person name="Klotz C."/>
            <person name="Koll F."/>
            <person name="Le Moue A."/>
            <person name="Lepere C."/>
            <person name="Malinsky S."/>
            <person name="Nowacki M."/>
            <person name="Nowak J.K."/>
            <person name="Plattner H."/>
            <person name="Poulain J."/>
            <person name="Ruiz F."/>
            <person name="Serrano V."/>
            <person name="Zagulski M."/>
            <person name="Dessen P."/>
            <person name="Betermier M."/>
            <person name="Weissenbach J."/>
            <person name="Scarpelli C."/>
            <person name="Schachter V."/>
            <person name="Sperling L."/>
            <person name="Meyer E."/>
            <person name="Cohen J."/>
            <person name="Wincker P."/>
        </authorList>
    </citation>
    <scope>NUCLEOTIDE SEQUENCE [LARGE SCALE GENOMIC DNA]</scope>
    <source>
        <strain evidence="3 4">Stock d4-2</strain>
    </source>
</reference>
<organism evidence="3 4">
    <name type="scientific">Paramecium tetraurelia</name>
    <dbReference type="NCBI Taxonomy" id="5888"/>
    <lineage>
        <taxon>Eukaryota</taxon>
        <taxon>Sar</taxon>
        <taxon>Alveolata</taxon>
        <taxon>Ciliophora</taxon>
        <taxon>Intramacronucleata</taxon>
        <taxon>Oligohymenophorea</taxon>
        <taxon>Peniculida</taxon>
        <taxon>Parameciidae</taxon>
        <taxon>Paramecium</taxon>
    </lineage>
</organism>
<dbReference type="STRING" id="5888.A0BE52"/>
<dbReference type="PROSITE" id="PS50836">
    <property type="entry name" value="DOMON"/>
    <property type="match status" value="1"/>
</dbReference>
<dbReference type="EMBL" id="CT867988">
    <property type="protein sequence ID" value="CAK56819.1"/>
    <property type="molecule type" value="Genomic_DNA"/>
</dbReference>
<dbReference type="Proteomes" id="UP000000600">
    <property type="component" value="Unassembled WGS sequence"/>
</dbReference>
<proteinExistence type="predicted"/>
<keyword evidence="4" id="KW-1185">Reference proteome</keyword>
<dbReference type="Pfam" id="PF03351">
    <property type="entry name" value="DOMON"/>
    <property type="match status" value="1"/>
</dbReference>
<dbReference type="SUPFAM" id="SSF49344">
    <property type="entry name" value="CBD9-like"/>
    <property type="match status" value="1"/>
</dbReference>
<dbReference type="InterPro" id="IPR045266">
    <property type="entry name" value="DOH_DOMON"/>
</dbReference>
<dbReference type="CDD" id="cd09631">
    <property type="entry name" value="DOMON_DOH"/>
    <property type="match status" value="1"/>
</dbReference>
<dbReference type="InterPro" id="IPR005018">
    <property type="entry name" value="DOMON_domain"/>
</dbReference>
<dbReference type="PANTHER" id="PTHR10157:SF23">
    <property type="entry name" value="MOXD1 HOMOLOG 1"/>
    <property type="match status" value="1"/>
</dbReference>
<dbReference type="InParanoid" id="A0BE52"/>
<keyword evidence="1" id="KW-0732">Signal</keyword>
<evidence type="ECO:0000313" key="3">
    <source>
        <dbReference type="EMBL" id="CAK56819.1"/>
    </source>
</evidence>
<dbReference type="KEGG" id="ptm:GSPATT00027851001"/>
<evidence type="ECO:0000256" key="1">
    <source>
        <dbReference type="SAM" id="SignalP"/>
    </source>
</evidence>
<dbReference type="InterPro" id="IPR000945">
    <property type="entry name" value="DBH-like"/>
</dbReference>
<gene>
    <name evidence="3" type="ORF">GSPATT00027851001</name>
</gene>
<dbReference type="RefSeq" id="XP_001424217.1">
    <property type="nucleotide sequence ID" value="XM_001424180.2"/>
</dbReference>
<feature type="signal peptide" evidence="1">
    <location>
        <begin position="1"/>
        <end position="20"/>
    </location>
</feature>
<dbReference type="GeneID" id="5010001"/>
<dbReference type="AlphaFoldDB" id="A0BE52"/>